<dbReference type="Proteomes" id="UP000594967">
    <property type="component" value="Chromosome"/>
</dbReference>
<protein>
    <submittedName>
        <fullName evidence="1">Uncharacterized protein</fullName>
    </submittedName>
</protein>
<accession>A0A7T2SR80</accession>
<evidence type="ECO:0000313" key="1">
    <source>
        <dbReference type="EMBL" id="QPS20163.1"/>
    </source>
</evidence>
<keyword evidence="2" id="KW-1185">Reference proteome</keyword>
<sequence length="71" mass="8176">MIESIITMEGDDDVQNRFEFLGKEKIRREGVLNTIKREKVSGEGISNSVAHMENRKKDTQRMLLNFQSGGY</sequence>
<name>A0A7T2SR80_SERPL</name>
<gene>
    <name evidence="1" type="ORF">I6G64_21800</name>
</gene>
<organism evidence="1 2">
    <name type="scientific">Serratia plymuthica</name>
    <dbReference type="NCBI Taxonomy" id="82996"/>
    <lineage>
        <taxon>Bacteria</taxon>
        <taxon>Pseudomonadati</taxon>
        <taxon>Pseudomonadota</taxon>
        <taxon>Gammaproteobacteria</taxon>
        <taxon>Enterobacterales</taxon>
        <taxon>Yersiniaceae</taxon>
        <taxon>Serratia</taxon>
    </lineage>
</organism>
<reference evidence="1 2" key="1">
    <citation type="submission" date="2020-12" db="EMBL/GenBank/DDBJ databases">
        <title>FDA dAtabase for Regulatory Grade micrObial Sequences (FDA-ARGOS): Supporting development and validation of Infectious Disease Dx tests.</title>
        <authorList>
            <person name="Sproer C."/>
            <person name="Gronow S."/>
            <person name="Severitt S."/>
            <person name="Schroder I."/>
            <person name="Tallon L."/>
            <person name="Sadzewicz L."/>
            <person name="Zhao X."/>
            <person name="Boylan J."/>
            <person name="Ott S."/>
            <person name="Bowen H."/>
            <person name="Vavikolanu K."/>
            <person name="Mehta A."/>
            <person name="Aluvathingal J."/>
            <person name="Nadendla S."/>
            <person name="Lowell S."/>
            <person name="Myers T."/>
            <person name="Yan Y."/>
            <person name="Sichtig H."/>
        </authorList>
    </citation>
    <scope>NUCLEOTIDE SEQUENCE [LARGE SCALE GENOMIC DNA]</scope>
    <source>
        <strain evidence="1 2">FDAARGOS_907</strain>
    </source>
</reference>
<evidence type="ECO:0000313" key="2">
    <source>
        <dbReference type="Proteomes" id="UP000594967"/>
    </source>
</evidence>
<dbReference type="RefSeq" id="WP_063197037.1">
    <property type="nucleotide sequence ID" value="NZ_CAMITG010000005.1"/>
</dbReference>
<dbReference type="EMBL" id="CP065673">
    <property type="protein sequence ID" value="QPS20163.1"/>
    <property type="molecule type" value="Genomic_DNA"/>
</dbReference>
<proteinExistence type="predicted"/>